<evidence type="ECO:0000313" key="1">
    <source>
        <dbReference type="EMBL" id="MBK1881591.1"/>
    </source>
</evidence>
<protein>
    <submittedName>
        <fullName evidence="1">Uncharacterized protein</fullName>
    </submittedName>
</protein>
<organism evidence="1 2">
    <name type="scientific">Luteolibacter pohnpeiensis</name>
    <dbReference type="NCBI Taxonomy" id="454153"/>
    <lineage>
        <taxon>Bacteria</taxon>
        <taxon>Pseudomonadati</taxon>
        <taxon>Verrucomicrobiota</taxon>
        <taxon>Verrucomicrobiia</taxon>
        <taxon>Verrucomicrobiales</taxon>
        <taxon>Verrucomicrobiaceae</taxon>
        <taxon>Luteolibacter</taxon>
    </lineage>
</organism>
<dbReference type="Proteomes" id="UP000603141">
    <property type="component" value="Unassembled WGS sequence"/>
</dbReference>
<accession>A0A934S354</accession>
<proteinExistence type="predicted"/>
<dbReference type="RefSeq" id="WP_200267929.1">
    <property type="nucleotide sequence ID" value="NZ_JAENIJ010000004.1"/>
</dbReference>
<evidence type="ECO:0000313" key="2">
    <source>
        <dbReference type="Proteomes" id="UP000603141"/>
    </source>
</evidence>
<dbReference type="AlphaFoldDB" id="A0A934S354"/>
<dbReference type="EMBL" id="JAENIJ010000004">
    <property type="protein sequence ID" value="MBK1881591.1"/>
    <property type="molecule type" value="Genomic_DNA"/>
</dbReference>
<sequence length="206" mass="23820">MILYRPVGIEELALIFESGMREFPPRLPEQPIFYPVTNFGYARQIAEGWNTKSGSNAGYVTTFTVDDEYASRFERQIVGGREHEELWVPAEQLHEFNQHIQGFIEVDSSYFGNGFKGLISNDPSVSWNDADDQFISINLLSDLSRFFQTPGLRTSIYCHYPYWRNREYSDVGLSPSDHADRLEAVQSHWNMTNPTFPLPRLARQLE</sequence>
<gene>
    <name evidence="1" type="ORF">JIN85_04145</name>
</gene>
<reference evidence="1" key="1">
    <citation type="submission" date="2021-01" db="EMBL/GenBank/DDBJ databases">
        <title>Modified the classification status of verrucomicrobia.</title>
        <authorList>
            <person name="Feng X."/>
        </authorList>
    </citation>
    <scope>NUCLEOTIDE SEQUENCE</scope>
    <source>
        <strain evidence="1">KCTC 22041</strain>
    </source>
</reference>
<keyword evidence="2" id="KW-1185">Reference proteome</keyword>
<name>A0A934S354_9BACT</name>
<comment type="caution">
    <text evidence="1">The sequence shown here is derived from an EMBL/GenBank/DDBJ whole genome shotgun (WGS) entry which is preliminary data.</text>
</comment>